<proteinExistence type="predicted"/>
<protein>
    <recommendedName>
        <fullName evidence="3">HNH endonuclease</fullName>
    </recommendedName>
</protein>
<comment type="caution">
    <text evidence="1">The sequence shown here is derived from an EMBL/GenBank/DDBJ whole genome shotgun (WGS) entry which is preliminary data.</text>
</comment>
<name>A0ABS8I6G9_9NOSO</name>
<reference evidence="1 2" key="1">
    <citation type="journal article" date="2021" name="Microorganisms">
        <title>Genome Evolution of Filamentous Cyanobacterium Nostoc Species: From Facultative Symbiosis to Free Living.</title>
        <authorList>
            <person name="Huo D."/>
            <person name="Li H."/>
            <person name="Cai F."/>
            <person name="Guo X."/>
            <person name="Qiao Z."/>
            <person name="Wang W."/>
            <person name="Yu G."/>
            <person name="Li R."/>
        </authorList>
    </citation>
    <scope>NUCLEOTIDE SEQUENCE [LARGE SCALE GENOMIC DNA]</scope>
    <source>
        <strain evidence="1 2">CHAB 5714</strain>
    </source>
</reference>
<dbReference type="EMBL" id="JAIVFQ010000011">
    <property type="protein sequence ID" value="MCC5599733.1"/>
    <property type="molecule type" value="Genomic_DNA"/>
</dbReference>
<evidence type="ECO:0008006" key="3">
    <source>
        <dbReference type="Google" id="ProtNLM"/>
    </source>
</evidence>
<evidence type="ECO:0000313" key="1">
    <source>
        <dbReference type="EMBL" id="MCC5599733.1"/>
    </source>
</evidence>
<accession>A0ABS8I6G9</accession>
<gene>
    <name evidence="1" type="ORF">LC586_10960</name>
</gene>
<keyword evidence="2" id="KW-1185">Reference proteome</keyword>
<evidence type="ECO:0000313" key="2">
    <source>
        <dbReference type="Proteomes" id="UP001199525"/>
    </source>
</evidence>
<dbReference type="RefSeq" id="WP_229484549.1">
    <property type="nucleotide sequence ID" value="NZ_JAIVFQ010000011.1"/>
</dbReference>
<sequence>MIKSNLDAFALGDIVCAFLPTGRFAGSHIGRLVVRATGVFEMITSIGKMSPVRHNSCQLVHRIDGYSYVV</sequence>
<dbReference type="Proteomes" id="UP001199525">
    <property type="component" value="Unassembled WGS sequence"/>
</dbReference>
<organism evidence="1 2">
    <name type="scientific">Nostoc favosum CHAB5714</name>
    <dbReference type="NCBI Taxonomy" id="2780399"/>
    <lineage>
        <taxon>Bacteria</taxon>
        <taxon>Bacillati</taxon>
        <taxon>Cyanobacteriota</taxon>
        <taxon>Cyanophyceae</taxon>
        <taxon>Nostocales</taxon>
        <taxon>Nostocaceae</taxon>
        <taxon>Nostoc</taxon>
        <taxon>Nostoc favosum</taxon>
    </lineage>
</organism>